<protein>
    <submittedName>
        <fullName evidence="2">Uncharacterized protein</fullName>
    </submittedName>
</protein>
<name>A0A0B6WV89_9BACT</name>
<evidence type="ECO:0000313" key="2">
    <source>
        <dbReference type="EMBL" id="CDM65203.1"/>
    </source>
</evidence>
<dbReference type="RefSeq" id="WP_041975234.1">
    <property type="nucleotide sequence ID" value="NZ_CBXV010000004.1"/>
</dbReference>
<keyword evidence="1" id="KW-0472">Membrane</keyword>
<reference evidence="2" key="1">
    <citation type="submission" date="2013-12" db="EMBL/GenBank/DDBJ databases">
        <authorList>
            <person name="Stott M."/>
        </authorList>
    </citation>
    <scope>NUCLEOTIDE SEQUENCE [LARGE SCALE GENOMIC DNA]</scope>
    <source>
        <strain evidence="2">K22</strain>
    </source>
</reference>
<evidence type="ECO:0000313" key="3">
    <source>
        <dbReference type="Proteomes" id="UP000031518"/>
    </source>
</evidence>
<dbReference type="Proteomes" id="UP000031518">
    <property type="component" value="Unassembled WGS sequence"/>
</dbReference>
<dbReference type="STRING" id="454194.PYK22_01201"/>
<feature type="transmembrane region" description="Helical" evidence="1">
    <location>
        <begin position="15"/>
        <end position="36"/>
    </location>
</feature>
<feature type="transmembrane region" description="Helical" evidence="1">
    <location>
        <begin position="94"/>
        <end position="112"/>
    </location>
</feature>
<proteinExistence type="predicted"/>
<dbReference type="EMBL" id="CBXV010000004">
    <property type="protein sequence ID" value="CDM65203.1"/>
    <property type="molecule type" value="Genomic_DNA"/>
</dbReference>
<feature type="transmembrane region" description="Helical" evidence="1">
    <location>
        <begin position="65"/>
        <end position="88"/>
    </location>
</feature>
<evidence type="ECO:0000256" key="1">
    <source>
        <dbReference type="SAM" id="Phobius"/>
    </source>
</evidence>
<keyword evidence="1" id="KW-1133">Transmembrane helix</keyword>
<sequence length="310" mass="35531">MTTYATFNGQLGFRFNVSLGLALFLAPVLISAYRIFRSGGRSSLYPSRSSVFAEMERSRREERSAFAFLCFFAFIPILSLFAVCQAIPQMIWLPRGLIIAAAPYLMLVSMAVHRFGSRLVRGGVLCALLCWASAAGFKSLDQIDYRKIDWGSVVEQMKLRGGAEKGRTIPVYVTDRFHAYSLKFYLRWVDEKGFNVVFADGSGFTHPSIQPRFLRQLESVRVERLDELRGDRFWVIFICDEWQRAEWPQRAFNPAEFAVGDLFSDPLGQVCAFPVWRKLRKMRLSASALFWLQRISMRKGAVSEAQRRAR</sequence>
<accession>A0A0B6WV89</accession>
<organism evidence="2 3">
    <name type="scientific">Pyrinomonas methylaliphatogenes</name>
    <dbReference type="NCBI Taxonomy" id="454194"/>
    <lineage>
        <taxon>Bacteria</taxon>
        <taxon>Pseudomonadati</taxon>
        <taxon>Acidobacteriota</taxon>
        <taxon>Blastocatellia</taxon>
        <taxon>Blastocatellales</taxon>
        <taxon>Pyrinomonadaceae</taxon>
        <taxon>Pyrinomonas</taxon>
    </lineage>
</organism>
<gene>
    <name evidence="2" type="ORF">PYK22_01201</name>
</gene>
<keyword evidence="3" id="KW-1185">Reference proteome</keyword>
<keyword evidence="1" id="KW-0812">Transmembrane</keyword>
<dbReference type="AlphaFoldDB" id="A0A0B6WV89"/>
<reference evidence="2" key="2">
    <citation type="submission" date="2015-01" db="EMBL/GenBank/DDBJ databases">
        <title>Complete genome sequence of Pyrinomonas methylaliphatogenes type strain K22T.</title>
        <authorList>
            <person name="Lee K.C.Y."/>
            <person name="Power J.F."/>
            <person name="Dunfield P.F."/>
            <person name="Morgan X.C."/>
            <person name="Huttenhower C."/>
            <person name="Stott M.B."/>
        </authorList>
    </citation>
    <scope>NUCLEOTIDE SEQUENCE [LARGE SCALE GENOMIC DNA]</scope>
    <source>
        <strain evidence="2">K22</strain>
    </source>
</reference>